<dbReference type="Pfam" id="PF16897">
    <property type="entry name" value="MMR_HSR1_Xtn"/>
    <property type="match status" value="1"/>
</dbReference>
<feature type="domain" description="TGS" evidence="4">
    <location>
        <begin position="295"/>
        <end position="372"/>
    </location>
</feature>
<dbReference type="PROSITE" id="PS51710">
    <property type="entry name" value="G_OBG"/>
    <property type="match status" value="1"/>
</dbReference>
<keyword evidence="1" id="KW-0547">Nucleotide-binding</keyword>
<evidence type="ECO:0000313" key="6">
    <source>
        <dbReference type="Proteomes" id="UP000198372"/>
    </source>
</evidence>
<dbReference type="Proteomes" id="UP000198372">
    <property type="component" value="Unassembled WGS sequence"/>
</dbReference>
<dbReference type="Pfam" id="PF02824">
    <property type="entry name" value="TGS"/>
    <property type="match status" value="1"/>
</dbReference>
<dbReference type="Gene3D" id="6.10.140.1070">
    <property type="match status" value="1"/>
</dbReference>
<reference evidence="6" key="1">
    <citation type="submission" date="2016-09" db="EMBL/GenBank/DDBJ databases">
        <authorList>
            <person name="Jeantristanb JTB J.-T."/>
            <person name="Ricardo R."/>
        </authorList>
    </citation>
    <scope>NUCLEOTIDE SEQUENCE [LARGE SCALE GENOMIC DNA]</scope>
</reference>
<dbReference type="InterPro" id="IPR006073">
    <property type="entry name" value="GTP-bd"/>
</dbReference>
<dbReference type="InterPro" id="IPR004095">
    <property type="entry name" value="TGS"/>
</dbReference>
<sequence length="374" mass="41090">MGITEKIDEIVKEMQVHFDVLPMWLWFMARTQKNKATEGHLGSLKAKLARYRAELLEPAKTGKAGDGFDVSKAGYGRVALIGFPSVGKSTLLSKLTGTQSEAASYEFTTLVAIPGVLDIDGAKVQLLDLPGIVEGAASGKGRGRQVIAAAKMMLDATKAANQRRLLEIELEAVGMRLNRKKPDVVVRIKVAGGVTITHTVPLTRTDERAIKGVMSAYKLHNADIMIREDITTDDLIDVILGTRKYVPCLYCYNKIDAVSLEEVDRIAREPNTVVISCELDLNLDTLLKRIWELIGLNRVYTKKRGALPDLCDPLIVKMDADIEGVCNAIHKNIASKFKYALVWGKSSKFAPKPQRVGLTHRIAPDDVVSLVTNV</sequence>
<dbReference type="GO" id="GO:1903833">
    <property type="term" value="P:positive regulation of cellular response to amino acid starvation"/>
    <property type="evidence" value="ECO:0007669"/>
    <property type="project" value="UniProtKB-ARBA"/>
</dbReference>
<proteinExistence type="predicted"/>
<dbReference type="InterPro" id="IPR045001">
    <property type="entry name" value="DRG"/>
</dbReference>
<evidence type="ECO:0000259" key="3">
    <source>
        <dbReference type="PROSITE" id="PS51710"/>
    </source>
</evidence>
<name>A0A238FHV6_9BASI</name>
<dbReference type="InterPro" id="IPR027417">
    <property type="entry name" value="P-loop_NTPase"/>
</dbReference>
<dbReference type="GO" id="GO:0003924">
    <property type="term" value="F:GTPase activity"/>
    <property type="evidence" value="ECO:0007669"/>
    <property type="project" value="InterPro"/>
</dbReference>
<dbReference type="PRINTS" id="PR00326">
    <property type="entry name" value="GTP1OBG"/>
</dbReference>
<dbReference type="SUPFAM" id="SSF81271">
    <property type="entry name" value="TGS-like"/>
    <property type="match status" value="1"/>
</dbReference>
<keyword evidence="6" id="KW-1185">Reference proteome</keyword>
<protein>
    <submittedName>
        <fullName evidence="5">BQ2448_4364 protein</fullName>
    </submittedName>
</protein>
<dbReference type="Pfam" id="PF01926">
    <property type="entry name" value="MMR_HSR1"/>
    <property type="match status" value="1"/>
</dbReference>
<dbReference type="PROSITE" id="PS51880">
    <property type="entry name" value="TGS"/>
    <property type="match status" value="1"/>
</dbReference>
<dbReference type="InterPro" id="IPR005225">
    <property type="entry name" value="Small_GTP-bd"/>
</dbReference>
<accession>A0A238FHV6</accession>
<dbReference type="Gene3D" id="3.10.20.30">
    <property type="match status" value="1"/>
</dbReference>
<dbReference type="AlphaFoldDB" id="A0A238FHV6"/>
<dbReference type="GO" id="GO:0005525">
    <property type="term" value="F:GTP binding"/>
    <property type="evidence" value="ECO:0007669"/>
    <property type="project" value="UniProtKB-KW"/>
</dbReference>
<dbReference type="InterPro" id="IPR031167">
    <property type="entry name" value="G_OBG"/>
</dbReference>
<dbReference type="EMBL" id="FMSP01000009">
    <property type="protein sequence ID" value="SCV72827.1"/>
    <property type="molecule type" value="Genomic_DNA"/>
</dbReference>
<dbReference type="InterPro" id="IPR006074">
    <property type="entry name" value="GTP1-OBG_CS"/>
</dbReference>
<dbReference type="NCBIfam" id="TIGR00231">
    <property type="entry name" value="small_GTP"/>
    <property type="match status" value="1"/>
</dbReference>
<dbReference type="InterPro" id="IPR012676">
    <property type="entry name" value="TGS-like"/>
</dbReference>
<dbReference type="InterPro" id="IPR012675">
    <property type="entry name" value="Beta-grasp_dom_sf"/>
</dbReference>
<dbReference type="PANTHER" id="PTHR43127">
    <property type="entry name" value="DEVELOPMENTALLY-REGULATED GTP-BINDING PROTEIN 2"/>
    <property type="match status" value="1"/>
</dbReference>
<dbReference type="FunFam" id="3.10.20.30:FF:000003">
    <property type="entry name" value="Developmentally-regulated GTP-binding protein 1"/>
    <property type="match status" value="1"/>
</dbReference>
<evidence type="ECO:0000259" key="4">
    <source>
        <dbReference type="PROSITE" id="PS51880"/>
    </source>
</evidence>
<gene>
    <name evidence="5" type="ORF">BQ2448_4364</name>
</gene>
<evidence type="ECO:0000256" key="2">
    <source>
        <dbReference type="ARBA" id="ARBA00023134"/>
    </source>
</evidence>
<dbReference type="STRING" id="269621.A0A238FHV6"/>
<evidence type="ECO:0000313" key="5">
    <source>
        <dbReference type="EMBL" id="SCV72827.1"/>
    </source>
</evidence>
<dbReference type="SUPFAM" id="SSF52540">
    <property type="entry name" value="P-loop containing nucleoside triphosphate hydrolases"/>
    <property type="match status" value="1"/>
</dbReference>
<keyword evidence="2" id="KW-0342">GTP-binding</keyword>
<dbReference type="Gene3D" id="3.40.50.300">
    <property type="entry name" value="P-loop containing nucleotide triphosphate hydrolases"/>
    <property type="match status" value="1"/>
</dbReference>
<dbReference type="InterPro" id="IPR031662">
    <property type="entry name" value="GTP-binding_2"/>
</dbReference>
<dbReference type="OrthoDB" id="603at2759"/>
<dbReference type="CDD" id="cd01896">
    <property type="entry name" value="DRG"/>
    <property type="match status" value="1"/>
</dbReference>
<feature type="domain" description="OBG-type G" evidence="3">
    <location>
        <begin position="76"/>
        <end position="295"/>
    </location>
</feature>
<evidence type="ECO:0000256" key="1">
    <source>
        <dbReference type="ARBA" id="ARBA00022741"/>
    </source>
</evidence>
<organism evidence="5 6">
    <name type="scientific">Microbotryum intermedium</name>
    <dbReference type="NCBI Taxonomy" id="269621"/>
    <lineage>
        <taxon>Eukaryota</taxon>
        <taxon>Fungi</taxon>
        <taxon>Dikarya</taxon>
        <taxon>Basidiomycota</taxon>
        <taxon>Pucciniomycotina</taxon>
        <taxon>Microbotryomycetes</taxon>
        <taxon>Microbotryales</taxon>
        <taxon>Microbotryaceae</taxon>
        <taxon>Microbotryum</taxon>
    </lineage>
</organism>
<dbReference type="PROSITE" id="PS00905">
    <property type="entry name" value="GTP1_OBG"/>
    <property type="match status" value="1"/>
</dbReference>